<evidence type="ECO:0000313" key="1">
    <source>
        <dbReference type="EnsemblPlants" id="QL07p006314:mrna"/>
    </source>
</evidence>
<dbReference type="EnsemblPlants" id="QL07p006314:mrna">
    <property type="protein sequence ID" value="QL07p006314:mrna"/>
    <property type="gene ID" value="QL07p006314"/>
</dbReference>
<dbReference type="AlphaFoldDB" id="A0A7N2M127"/>
<evidence type="ECO:0000313" key="2">
    <source>
        <dbReference type="Proteomes" id="UP000594261"/>
    </source>
</evidence>
<reference evidence="1 2" key="1">
    <citation type="journal article" date="2016" name="G3 (Bethesda)">
        <title>First Draft Assembly and Annotation of the Genome of a California Endemic Oak Quercus lobata Nee (Fagaceae).</title>
        <authorList>
            <person name="Sork V.L."/>
            <person name="Fitz-Gibbon S.T."/>
            <person name="Puiu D."/>
            <person name="Crepeau M."/>
            <person name="Gugger P.F."/>
            <person name="Sherman R."/>
            <person name="Stevens K."/>
            <person name="Langley C.H."/>
            <person name="Pellegrini M."/>
            <person name="Salzberg S.L."/>
        </authorList>
    </citation>
    <scope>NUCLEOTIDE SEQUENCE [LARGE SCALE GENOMIC DNA]</scope>
    <source>
        <strain evidence="1 2">cv. SW786</strain>
    </source>
</reference>
<name>A0A7N2M127_QUELO</name>
<accession>A0A7N2M127</accession>
<proteinExistence type="predicted"/>
<keyword evidence="2" id="KW-1185">Reference proteome</keyword>
<protein>
    <submittedName>
        <fullName evidence="1">Uncharacterized protein</fullName>
    </submittedName>
</protein>
<reference evidence="1" key="2">
    <citation type="submission" date="2021-01" db="UniProtKB">
        <authorList>
            <consortium name="EnsemblPlants"/>
        </authorList>
    </citation>
    <scope>IDENTIFICATION</scope>
</reference>
<dbReference type="Gramene" id="QL07p006314:mrna">
    <property type="protein sequence ID" value="QL07p006314:mrna"/>
    <property type="gene ID" value="QL07p006314"/>
</dbReference>
<dbReference type="InParanoid" id="A0A7N2M127"/>
<organism evidence="1 2">
    <name type="scientific">Quercus lobata</name>
    <name type="common">Valley oak</name>
    <dbReference type="NCBI Taxonomy" id="97700"/>
    <lineage>
        <taxon>Eukaryota</taxon>
        <taxon>Viridiplantae</taxon>
        <taxon>Streptophyta</taxon>
        <taxon>Embryophyta</taxon>
        <taxon>Tracheophyta</taxon>
        <taxon>Spermatophyta</taxon>
        <taxon>Magnoliopsida</taxon>
        <taxon>eudicotyledons</taxon>
        <taxon>Gunneridae</taxon>
        <taxon>Pentapetalae</taxon>
        <taxon>rosids</taxon>
        <taxon>fabids</taxon>
        <taxon>Fagales</taxon>
        <taxon>Fagaceae</taxon>
        <taxon>Quercus</taxon>
    </lineage>
</organism>
<dbReference type="EMBL" id="LRBV02000007">
    <property type="status" value="NOT_ANNOTATED_CDS"/>
    <property type="molecule type" value="Genomic_DNA"/>
</dbReference>
<sequence length="109" mass="12260">MEDPNQTMAQCSSNSSTIYEVLGVLHHFLDDSAAESEISKAMMTMTGLELVESATIMRIHSQRGFKLEVFIADFQEFSENDLWDQTSEKLEAFATVDSYKSINVEVLAK</sequence>
<dbReference type="Proteomes" id="UP000594261">
    <property type="component" value="Chromosome 7"/>
</dbReference>